<dbReference type="RefSeq" id="WP_047941232.1">
    <property type="nucleotide sequence ID" value="NZ_LDPH01000004.1"/>
</dbReference>
<dbReference type="OrthoDB" id="2455520at2"/>
<reference evidence="2 3" key="1">
    <citation type="submission" date="2015-05" db="EMBL/GenBank/DDBJ databases">
        <title>Whole genome sequence and identification of bacterial endophytes from Costus igneus.</title>
        <authorList>
            <person name="Lee Y.P."/>
            <person name="Gan H.M."/>
            <person name="Eng W."/>
            <person name="Wheatley M.S."/>
            <person name="Caraballo A."/>
            <person name="Polter S."/>
            <person name="Savka M.A."/>
            <person name="Hudson A.O."/>
        </authorList>
    </citation>
    <scope>NUCLEOTIDE SEQUENCE [LARGE SCALE GENOMIC DNA]</scope>
    <source>
        <strain evidence="2 3">RIT379</strain>
    </source>
</reference>
<name>A0A0J1IMP1_NIACI</name>
<evidence type="ECO:0000313" key="3">
    <source>
        <dbReference type="Proteomes" id="UP000036045"/>
    </source>
</evidence>
<dbReference type="EMBL" id="LDPH01000004">
    <property type="protein sequence ID" value="KLV27251.1"/>
    <property type="molecule type" value="Genomic_DNA"/>
</dbReference>
<proteinExistence type="predicted"/>
<evidence type="ECO:0000313" key="2">
    <source>
        <dbReference type="EMBL" id="KLV27251.1"/>
    </source>
</evidence>
<feature type="region of interest" description="Disordered" evidence="1">
    <location>
        <begin position="1"/>
        <end position="21"/>
    </location>
</feature>
<comment type="caution">
    <text evidence="2">The sequence shown here is derived from an EMBL/GenBank/DDBJ whole genome shotgun (WGS) entry which is preliminary data.</text>
</comment>
<evidence type="ECO:0000256" key="1">
    <source>
        <dbReference type="SAM" id="MobiDB-lite"/>
    </source>
</evidence>
<gene>
    <name evidence="2" type="ORF">ABW02_06955</name>
</gene>
<keyword evidence="3" id="KW-1185">Reference proteome</keyword>
<protein>
    <submittedName>
        <fullName evidence="2">Uncharacterized protein</fullName>
    </submittedName>
</protein>
<dbReference type="PATRIC" id="fig|1397.4.peg.4069"/>
<dbReference type="AlphaFoldDB" id="A0A0J1IMP1"/>
<sequence length="89" mass="10584">MAAKKNRTSPHNYKPNGRARSDRKITVLEDCNFEFYESDLKEISKQFRDYRDIEQIAKMMNRDPDEIMLAVIHLAKSKKLKQVNRRKGK</sequence>
<accession>A0A0J1IMP1</accession>
<dbReference type="Proteomes" id="UP000036045">
    <property type="component" value="Unassembled WGS sequence"/>
</dbReference>
<organism evidence="2 3">
    <name type="scientific">Niallia circulans</name>
    <name type="common">Bacillus circulans</name>
    <dbReference type="NCBI Taxonomy" id="1397"/>
    <lineage>
        <taxon>Bacteria</taxon>
        <taxon>Bacillati</taxon>
        <taxon>Bacillota</taxon>
        <taxon>Bacilli</taxon>
        <taxon>Bacillales</taxon>
        <taxon>Bacillaceae</taxon>
        <taxon>Niallia</taxon>
    </lineage>
</organism>